<feature type="region of interest" description="Disordered" evidence="2">
    <location>
        <begin position="1069"/>
        <end position="1131"/>
    </location>
</feature>
<feature type="region of interest" description="Disordered" evidence="2">
    <location>
        <begin position="1478"/>
        <end position="1499"/>
    </location>
</feature>
<feature type="region of interest" description="Disordered" evidence="2">
    <location>
        <begin position="2691"/>
        <end position="2749"/>
    </location>
</feature>
<feature type="region of interest" description="Disordered" evidence="2">
    <location>
        <begin position="1666"/>
        <end position="1930"/>
    </location>
</feature>
<feature type="region of interest" description="Disordered" evidence="2">
    <location>
        <begin position="202"/>
        <end position="406"/>
    </location>
</feature>
<feature type="compositionally biased region" description="Low complexity" evidence="2">
    <location>
        <begin position="1816"/>
        <end position="1827"/>
    </location>
</feature>
<evidence type="ECO:0000313" key="4">
    <source>
        <dbReference type="Proteomes" id="UP000719412"/>
    </source>
</evidence>
<feature type="compositionally biased region" description="Basic and acidic residues" evidence="2">
    <location>
        <begin position="296"/>
        <end position="323"/>
    </location>
</feature>
<feature type="region of interest" description="Disordered" evidence="2">
    <location>
        <begin position="2343"/>
        <end position="2365"/>
    </location>
</feature>
<feature type="compositionally biased region" description="Basic and acidic residues" evidence="2">
    <location>
        <begin position="2662"/>
        <end position="2675"/>
    </location>
</feature>
<feature type="compositionally biased region" description="Polar residues" evidence="2">
    <location>
        <begin position="219"/>
        <end position="234"/>
    </location>
</feature>
<comment type="caution">
    <text evidence="3">The sequence shown here is derived from an EMBL/GenBank/DDBJ whole genome shotgun (WGS) entry which is preliminary data.</text>
</comment>
<feature type="compositionally biased region" description="Polar residues" evidence="2">
    <location>
        <begin position="675"/>
        <end position="684"/>
    </location>
</feature>
<proteinExistence type="predicted"/>
<feature type="compositionally biased region" description="Polar residues" evidence="2">
    <location>
        <begin position="1708"/>
        <end position="1738"/>
    </location>
</feature>
<feature type="region of interest" description="Disordered" evidence="2">
    <location>
        <begin position="1306"/>
        <end position="1336"/>
    </location>
</feature>
<feature type="compositionally biased region" description="Polar residues" evidence="2">
    <location>
        <begin position="691"/>
        <end position="708"/>
    </location>
</feature>
<feature type="compositionally biased region" description="Low complexity" evidence="2">
    <location>
        <begin position="2694"/>
        <end position="2709"/>
    </location>
</feature>
<protein>
    <recommendedName>
        <fullName evidence="5">Supervillin</fullName>
    </recommendedName>
</protein>
<feature type="region of interest" description="Disordered" evidence="2">
    <location>
        <begin position="2187"/>
        <end position="2260"/>
    </location>
</feature>
<reference evidence="3" key="2">
    <citation type="submission" date="2021-08" db="EMBL/GenBank/DDBJ databases">
        <authorList>
            <person name="Eriksson T."/>
        </authorList>
    </citation>
    <scope>NUCLEOTIDE SEQUENCE</scope>
    <source>
        <strain evidence="3">Stoneville</strain>
        <tissue evidence="3">Whole head</tissue>
    </source>
</reference>
<feature type="compositionally biased region" description="Basic and acidic residues" evidence="2">
    <location>
        <begin position="1832"/>
        <end position="1844"/>
    </location>
</feature>
<name>A0A8J6HE27_TENMO</name>
<feature type="compositionally biased region" description="Polar residues" evidence="2">
    <location>
        <begin position="1804"/>
        <end position="1815"/>
    </location>
</feature>
<evidence type="ECO:0008006" key="5">
    <source>
        <dbReference type="Google" id="ProtNLM"/>
    </source>
</evidence>
<feature type="compositionally biased region" description="Low complexity" evidence="2">
    <location>
        <begin position="354"/>
        <end position="372"/>
    </location>
</feature>
<feature type="compositionally biased region" description="Polar residues" evidence="2">
    <location>
        <begin position="1909"/>
        <end position="1929"/>
    </location>
</feature>
<feature type="compositionally biased region" description="Basic and acidic residues" evidence="2">
    <location>
        <begin position="2187"/>
        <end position="2202"/>
    </location>
</feature>
<feature type="compositionally biased region" description="Basic and acidic residues" evidence="2">
    <location>
        <begin position="1886"/>
        <end position="1902"/>
    </location>
</feature>
<feature type="compositionally biased region" description="Low complexity" evidence="2">
    <location>
        <begin position="1694"/>
        <end position="1707"/>
    </location>
</feature>
<evidence type="ECO:0000313" key="3">
    <source>
        <dbReference type="EMBL" id="KAH0812697.1"/>
    </source>
</evidence>
<feature type="compositionally biased region" description="Basic and acidic residues" evidence="2">
    <location>
        <begin position="246"/>
        <end position="266"/>
    </location>
</feature>
<feature type="region of interest" description="Disordered" evidence="2">
    <location>
        <begin position="940"/>
        <end position="961"/>
    </location>
</feature>
<dbReference type="Proteomes" id="UP000719412">
    <property type="component" value="Unassembled WGS sequence"/>
</dbReference>
<feature type="compositionally biased region" description="Basic and acidic residues" evidence="2">
    <location>
        <begin position="274"/>
        <end position="289"/>
    </location>
</feature>
<sequence>MKVVSETVLNVGIGTQVYNLAADFVVGANQLDDMPLSTVCVSTVSSRPRIWSSYSNIRAKDVQGLTIMNSAEELSKYKESGDSYYSPTLSKRLLGYGYDLPEKSPKKDKKWSIGSLFRRKKKDESDSTSDEDSQKKSFLGRKKRKAEKKKKAAKSVGTFDHVVLSRNSHLYSNGFNGYEEPAIFSDPTGFNGYAARAAPKAQVQDTAARKPAKNASLDDVNTSRNSLVSGSSDVATKKNRKGLAKVRAEARRVTLKHDTSSDEDSQRSASSSRFRSDESLGQVHREGSLSRRSRAARTERYLKRHSKDGENPKDYLRLSKSDVENSALQWRTSDDSNRSLSRSPLVPPPKAKPKTSYSSLSQSPSISGLSTIPPSHGSHNRIRVSNSTSNPSYKPPLSMNDYNHSTRKLSNDFLDNQRSLSCDANIHKSPSTEIDPEVIHVQFPLGKPNGRYRNLSLIEPRHVVASQARQPPPPPPRDPRRLVTAQYYENVRPNTYYFDGNGQMKSKSFSHHVNSPQQTKKFSSFNLHPSCRSTSEDHLPKNNIQLVPRPSSATPDATASQRYIQRHPEFKPNPENYNYLMDKKPRSRKPIFIQPNAKAVDTSVDKSGTQKALDFWKQKDKEGCNSFQGRLKSNKVESKSPQMFTCQTHVQTQVFLPSVLQNDIHSENLANSTDSLATNENFRTGSPFKPISSNDKSASVGTTNTVTTNEREDEKDEELKRKSSNLEEALDELEAIYNSLRLGDEDLLERAEQREKDAAAQKLKDQKKEVYPGWGMSRGALSDSSFSYEPFDSVDSPRRKRLIRKSQTIDRRADDMAFRKMNKERSATINDPQSVFSKVSYLHASPLYGREVNEYEVPNKSSKEPDITLDDVVYRNVKFANSSPKVVEPQPPFGIPLGPITPAANSDYLHAVPDNVYRPMFKPRKMPDLVKDDLAFRNLRKDQSKEPALPPLSPDDLKNNNASEAKLDLNSLKKKRAVRSLSANIGSLINRDILAKGLEKYKYNNNSGNDESKTLTDIADAMEIARQVLKEKENKISATRRAFLSDTDTNNGNDNLAESRMNFLNSLKTPVSQNENSKVLPVSDKYLQAKPPRGLTPERKSPRSPKESTPIPVSPLEEKLSQRNESRDSSLDELLTALATEARETNERITNELKNFAEESCKQSPPRADENLNNHELTKTLSDIDAVSEQAKLCEKLLEGVVDSTELMASAKAPLEEVEQIDVEPVLVESVANIVLTRDDSKNEKKADKVACESDHDYENLMSDEELTLDEANNGDEIKCTSPFEEHKAELIATFQELKKNVDLDIAEPNDRSESKDNDKDGALDPDKNDKEGDETVAGEECVGVLDDAASLVKECAYVESFSVSNQKTYVANCASTMSCHHPTNACQSDVAINSEYHSASSLAAEAAISVAGLEGCVGQTQLDSLESLKSPKLVLETSKLSKNDGNRQILENQSMIYRDCVSNDPGTSSGTIMDFGRTNRERGGDSNQPGHILDDDEKPTPAWYRDPATVAVACSYGFACAHQLASLDFIGKPRFCPLVVGQPFFDFLVVNELFHWFLVSQRGHDEVHAKSYRLVSILSLCACFCLGSLILLASQDPLSCVCGRFEFCLQTVHVVCNSLCLSNKLVCFWKFSGLSHPTTMSEGQESRAERIARYKEQRRRELAAQFNTHSDPPASHRRNSKDTNSSGSEGPRPTRTSRLRAAATTAQENCSSPPAAKLNSTEKLSASPSNSYETGVSGNRRIERDKSSKRKSNLNRALNSEEVPTWDADDTKSRRRRRRFFPQEVLEQTAKDTSSNDDKPKSDTNPTASFLSQCSTSPITASPAASRLTPRKSELSMHMENARKGVAPSYSEMGKNKPSIRRRVTPSSPRERLKPSNSSDFDNSLSDKDVGYSKATRESVTRKPINGENKSGSVKSCSDNDSGKGNKSFSKKMEELTALTKDTLARVERLASKNKELPLKQIKRPLSSSPIKQLDSPRAVRNLDRLHQPSSILKKKILEEPTIESVPNTAPVSILKRKVSQDDHKSEGATSSTHTPPVTFSPSVVEPATTNRKQGILKKRRSLDESQVMRHRSCSPDVANKAVDSRSILKNQRRSSLEELTRTQSPEMHLHGILKRKTSRSEEDADHSLNSPQSILKRRSGASSAGSTGNTPHVSITTAVILAAAGGAEMVLDASETVKPILKKKSFSEEHSYSESSHSDAPKPILKKKSSTDTDDCDERPKKPILKMSRNSIERDSAESSLESRPFSNFKHGNNDECDVRPILKQNGCKEEGTRPRLSFCGDRDSVDEDVVFRHRASRRSHTICAEFNVRADVNSKEEDRQLKKPRPLSVSELVMNFENGSSTGAIPKKSSMKRTGDRYRTQPVTSNELEARASLIVPLNCFFCSSLNLVRSPQLENKQKFPPSPLCSPVADHSISSLLDYTSSLENDNNLNSFLSSIHNTSPDSGVCGKMSSDSAFQSLGDGLELDQEDDKLPEVAPRSGKLETSKLELQMKAIAEEAKKMKTLRGSTGVQKYRNRKSCPAERSASSRFSTQPVTFDEVQEASRINKKSDDSEEKDDADPSNLSLFERIKLFNVQVKENNPQKRDVPRRRLNRFQTQPVTYDEVETARCISPTTYALDGDEMRSGERTPNERRGILKSSFGSSRARGDSPSPHPRSVLKKRDSFDGTSDYESRRSILKTEISDVTYDEGISCNDSASDSESASVPSYGFKSPEIKVERPTPKRPLLPRFGKSSSETSDGDSSGGREIRSIFKNENKLKVKQQLESVLSKSKSQSTFGDEIGSASRKGSSIRRSQTQSAMPRAIEEIQAKLQQTGESGWRRRLQQNNNSNDELKLLNMNRYNSGGVGTACYYLIVLQTHSSRGDIEGVVE</sequence>
<feature type="region of interest" description="Disordered" evidence="2">
    <location>
        <begin position="2771"/>
        <end position="2803"/>
    </location>
</feature>
<feature type="compositionally biased region" description="Basic and acidic residues" evidence="2">
    <location>
        <begin position="709"/>
        <end position="723"/>
    </location>
</feature>
<feature type="compositionally biased region" description="Basic and acidic residues" evidence="2">
    <location>
        <begin position="1096"/>
        <end position="1106"/>
    </location>
</feature>
<feature type="compositionally biased region" description="Polar residues" evidence="2">
    <location>
        <begin position="2788"/>
        <end position="2801"/>
    </location>
</feature>
<feature type="coiled-coil region" evidence="1">
    <location>
        <begin position="1015"/>
        <end position="1042"/>
    </location>
</feature>
<reference evidence="3" key="1">
    <citation type="journal article" date="2020" name="J Insects Food Feed">
        <title>The yellow mealworm (Tenebrio molitor) genome: a resource for the emerging insects as food and feed industry.</title>
        <authorList>
            <person name="Eriksson T."/>
            <person name="Andere A."/>
            <person name="Kelstrup H."/>
            <person name="Emery V."/>
            <person name="Picard C."/>
        </authorList>
    </citation>
    <scope>NUCLEOTIDE SEQUENCE</scope>
    <source>
        <strain evidence="3">Stoneville</strain>
        <tissue evidence="3">Whole head</tissue>
    </source>
</reference>
<organism evidence="3 4">
    <name type="scientific">Tenebrio molitor</name>
    <name type="common">Yellow mealworm beetle</name>
    <dbReference type="NCBI Taxonomy" id="7067"/>
    <lineage>
        <taxon>Eukaryota</taxon>
        <taxon>Metazoa</taxon>
        <taxon>Ecdysozoa</taxon>
        <taxon>Arthropoda</taxon>
        <taxon>Hexapoda</taxon>
        <taxon>Insecta</taxon>
        <taxon>Pterygota</taxon>
        <taxon>Neoptera</taxon>
        <taxon>Endopterygota</taxon>
        <taxon>Coleoptera</taxon>
        <taxon>Polyphaga</taxon>
        <taxon>Cucujiformia</taxon>
        <taxon>Tenebrionidae</taxon>
        <taxon>Tenebrio</taxon>
    </lineage>
</organism>
<feature type="compositionally biased region" description="Polar residues" evidence="2">
    <location>
        <begin position="2527"/>
        <end position="2537"/>
    </location>
</feature>
<feature type="compositionally biased region" description="Basic and acidic residues" evidence="2">
    <location>
        <begin position="2623"/>
        <end position="2637"/>
    </location>
</feature>
<evidence type="ECO:0000256" key="2">
    <source>
        <dbReference type="SAM" id="MobiDB-lite"/>
    </source>
</evidence>
<feature type="compositionally biased region" description="Polar residues" evidence="2">
    <location>
        <begin position="2029"/>
        <end position="2054"/>
    </location>
</feature>
<feature type="region of interest" description="Disordered" evidence="2">
    <location>
        <begin position="675"/>
        <end position="723"/>
    </location>
</feature>
<evidence type="ECO:0000256" key="1">
    <source>
        <dbReference type="SAM" id="Coils"/>
    </source>
</evidence>
<dbReference type="EMBL" id="JABDTM020025847">
    <property type="protein sequence ID" value="KAH0812697.1"/>
    <property type="molecule type" value="Genomic_DNA"/>
</dbReference>
<keyword evidence="4" id="KW-1185">Reference proteome</keyword>
<feature type="region of interest" description="Disordered" evidence="2">
    <location>
        <begin position="2618"/>
        <end position="2675"/>
    </location>
</feature>
<feature type="compositionally biased region" description="Polar residues" evidence="2">
    <location>
        <begin position="383"/>
        <end position="392"/>
    </location>
</feature>
<feature type="compositionally biased region" description="Low complexity" evidence="2">
    <location>
        <begin position="2733"/>
        <end position="2743"/>
    </location>
</feature>
<keyword evidence="1" id="KW-0175">Coiled coil</keyword>
<feature type="region of interest" description="Disordered" evidence="2">
    <location>
        <begin position="122"/>
        <end position="152"/>
    </location>
</feature>
<feature type="region of interest" description="Disordered" evidence="2">
    <location>
        <begin position="2507"/>
        <end position="2567"/>
    </location>
</feature>
<feature type="region of interest" description="Disordered" evidence="2">
    <location>
        <begin position="2018"/>
        <end position="2153"/>
    </location>
</feature>
<feature type="compositionally biased region" description="Basic and acidic residues" evidence="2">
    <location>
        <begin position="1116"/>
        <end position="1130"/>
    </location>
</feature>
<feature type="compositionally biased region" description="Basic and acidic residues" evidence="2">
    <location>
        <begin position="1306"/>
        <end position="1331"/>
    </location>
</feature>
<gene>
    <name evidence="3" type="ORF">GEV33_010094</name>
</gene>
<accession>A0A8J6HE27</accession>
<feature type="compositionally biased region" description="Basic residues" evidence="2">
    <location>
        <begin position="138"/>
        <end position="152"/>
    </location>
</feature>